<evidence type="ECO:0000256" key="1">
    <source>
        <dbReference type="SAM" id="SignalP"/>
    </source>
</evidence>
<sequence length="115" mass="12202">MNIDRNLRSRTSRLLLALPVAALAFSLAACSGTVERPTAEEVSTGLKKVLEEQGAGDAVTDEIALCLSEALVDSKVSNETLKAIADGDSEARTNNEDYNLVLTTMQEAGTDCITQ</sequence>
<proteinExistence type="predicted"/>
<dbReference type="PROSITE" id="PS51257">
    <property type="entry name" value="PROKAR_LIPOPROTEIN"/>
    <property type="match status" value="1"/>
</dbReference>
<evidence type="ECO:0000313" key="2">
    <source>
        <dbReference type="EMBL" id="MEJ1090283.1"/>
    </source>
</evidence>
<dbReference type="RefSeq" id="WP_337316503.1">
    <property type="nucleotide sequence ID" value="NZ_JBBDGN010000001.1"/>
</dbReference>
<keyword evidence="3" id="KW-1185">Reference proteome</keyword>
<gene>
    <name evidence="2" type="ORF">WDU93_01160</name>
</gene>
<evidence type="ECO:0000313" key="3">
    <source>
        <dbReference type="Proteomes" id="UP001366085"/>
    </source>
</evidence>
<feature type="signal peptide" evidence="1">
    <location>
        <begin position="1"/>
        <end position="31"/>
    </location>
</feature>
<feature type="chain" id="PRO_5047221083" description="Lipoprotein" evidence="1">
    <location>
        <begin position="32"/>
        <end position="115"/>
    </location>
</feature>
<dbReference type="Proteomes" id="UP001366085">
    <property type="component" value="Unassembled WGS sequence"/>
</dbReference>
<name>A0ABU8LG19_9MICO</name>
<organism evidence="2 3">
    <name type="scientific">Microbacterium istanbulense</name>
    <dbReference type="NCBI Taxonomy" id="3122049"/>
    <lineage>
        <taxon>Bacteria</taxon>
        <taxon>Bacillati</taxon>
        <taxon>Actinomycetota</taxon>
        <taxon>Actinomycetes</taxon>
        <taxon>Micrococcales</taxon>
        <taxon>Microbacteriaceae</taxon>
        <taxon>Microbacterium</taxon>
    </lineage>
</organism>
<protein>
    <recommendedName>
        <fullName evidence="4">Lipoprotein</fullName>
    </recommendedName>
</protein>
<reference evidence="2 3" key="1">
    <citation type="submission" date="2024-02" db="EMBL/GenBank/DDBJ databases">
        <authorList>
            <person name="Saticioglu I.B."/>
        </authorList>
    </citation>
    <scope>NUCLEOTIDE SEQUENCE [LARGE SCALE GENOMIC DNA]</scope>
    <source>
        <strain evidence="2 3">Mu-43</strain>
    </source>
</reference>
<keyword evidence="1" id="KW-0732">Signal</keyword>
<evidence type="ECO:0008006" key="4">
    <source>
        <dbReference type="Google" id="ProtNLM"/>
    </source>
</evidence>
<dbReference type="EMBL" id="JBBDGN010000001">
    <property type="protein sequence ID" value="MEJ1090283.1"/>
    <property type="molecule type" value="Genomic_DNA"/>
</dbReference>
<comment type="caution">
    <text evidence="2">The sequence shown here is derived from an EMBL/GenBank/DDBJ whole genome shotgun (WGS) entry which is preliminary data.</text>
</comment>
<accession>A0ABU8LG19</accession>